<dbReference type="OrthoDB" id="9853712at2"/>
<name>A0A4U1BJ61_9GAMM</name>
<keyword evidence="4" id="KW-1185">Reference proteome</keyword>
<keyword evidence="2" id="KW-0732">Signal</keyword>
<dbReference type="Proteomes" id="UP000305674">
    <property type="component" value="Unassembled WGS sequence"/>
</dbReference>
<sequence>MDRSIKVKSLVSASLAAVLMFSAGAQATPHGEIEQGVEQFVSSQVASMRQTLERQLANEVRLAARMLLAGHSTELAAKPSKPKLTAAARRQGEEE</sequence>
<reference evidence="3 4" key="1">
    <citation type="submission" date="2019-04" db="EMBL/GenBank/DDBJ databases">
        <authorList>
            <person name="Hwang J.C."/>
        </authorList>
    </citation>
    <scope>NUCLEOTIDE SEQUENCE [LARGE SCALE GENOMIC DNA]</scope>
    <source>
        <strain evidence="3 4">IMCC35001</strain>
    </source>
</reference>
<evidence type="ECO:0000256" key="1">
    <source>
        <dbReference type="SAM" id="MobiDB-lite"/>
    </source>
</evidence>
<gene>
    <name evidence="3" type="ORF">FCL40_02290</name>
</gene>
<accession>A0A4U1BJ61</accession>
<comment type="caution">
    <text evidence="3">The sequence shown here is derived from an EMBL/GenBank/DDBJ whole genome shotgun (WGS) entry which is preliminary data.</text>
</comment>
<proteinExistence type="predicted"/>
<feature type="signal peptide" evidence="2">
    <location>
        <begin position="1"/>
        <end position="27"/>
    </location>
</feature>
<protein>
    <submittedName>
        <fullName evidence="3">Uncharacterized protein</fullName>
    </submittedName>
</protein>
<dbReference type="EMBL" id="SWCI01000001">
    <property type="protein sequence ID" value="TKB51403.1"/>
    <property type="molecule type" value="Genomic_DNA"/>
</dbReference>
<feature type="region of interest" description="Disordered" evidence="1">
    <location>
        <begin position="73"/>
        <end position="95"/>
    </location>
</feature>
<organism evidence="3 4">
    <name type="scientific">Ferrimonas sediminicola</name>
    <dbReference type="NCBI Taxonomy" id="2569538"/>
    <lineage>
        <taxon>Bacteria</taxon>
        <taxon>Pseudomonadati</taxon>
        <taxon>Pseudomonadota</taxon>
        <taxon>Gammaproteobacteria</taxon>
        <taxon>Alteromonadales</taxon>
        <taxon>Ferrimonadaceae</taxon>
        <taxon>Ferrimonas</taxon>
    </lineage>
</organism>
<dbReference type="RefSeq" id="WP_136850927.1">
    <property type="nucleotide sequence ID" value="NZ_SWCI01000001.1"/>
</dbReference>
<dbReference type="AlphaFoldDB" id="A0A4U1BJ61"/>
<evidence type="ECO:0000313" key="4">
    <source>
        <dbReference type="Proteomes" id="UP000305674"/>
    </source>
</evidence>
<evidence type="ECO:0000256" key="2">
    <source>
        <dbReference type="SAM" id="SignalP"/>
    </source>
</evidence>
<feature type="chain" id="PRO_5020987598" evidence="2">
    <location>
        <begin position="28"/>
        <end position="95"/>
    </location>
</feature>
<evidence type="ECO:0000313" key="3">
    <source>
        <dbReference type="EMBL" id="TKB51403.1"/>
    </source>
</evidence>